<name>A0AAV5VEB6_9BILA</name>
<dbReference type="GO" id="GO:0006811">
    <property type="term" value="P:monoatomic ion transport"/>
    <property type="evidence" value="ECO:0007669"/>
    <property type="project" value="InterPro"/>
</dbReference>
<keyword evidence="3" id="KW-1185">Reference proteome</keyword>
<dbReference type="Proteomes" id="UP001432322">
    <property type="component" value="Unassembled WGS sequence"/>
</dbReference>
<keyword evidence="1" id="KW-0812">Transmembrane</keyword>
<evidence type="ECO:0000256" key="1">
    <source>
        <dbReference type="SAM" id="Phobius"/>
    </source>
</evidence>
<comment type="caution">
    <text evidence="2">The sequence shown here is derived from an EMBL/GenBank/DDBJ whole genome shotgun (WGS) entry which is preliminary data.</text>
</comment>
<dbReference type="SUPFAM" id="SSF90112">
    <property type="entry name" value="Neurotransmitter-gated ion-channel transmembrane pore"/>
    <property type="match status" value="1"/>
</dbReference>
<protein>
    <submittedName>
        <fullName evidence="2">Uncharacterized protein</fullName>
    </submittedName>
</protein>
<feature type="non-terminal residue" evidence="2">
    <location>
        <position position="1"/>
    </location>
</feature>
<feature type="transmembrane region" description="Helical" evidence="1">
    <location>
        <begin position="60"/>
        <end position="78"/>
    </location>
</feature>
<reference evidence="2" key="1">
    <citation type="submission" date="2023-10" db="EMBL/GenBank/DDBJ databases">
        <title>Genome assembly of Pristionchus species.</title>
        <authorList>
            <person name="Yoshida K."/>
            <person name="Sommer R.J."/>
        </authorList>
    </citation>
    <scope>NUCLEOTIDE SEQUENCE</scope>
    <source>
        <strain evidence="2">RS5133</strain>
    </source>
</reference>
<evidence type="ECO:0000313" key="2">
    <source>
        <dbReference type="EMBL" id="GMT17711.1"/>
    </source>
</evidence>
<proteinExistence type="predicted"/>
<organism evidence="2 3">
    <name type="scientific">Pristionchus fissidentatus</name>
    <dbReference type="NCBI Taxonomy" id="1538716"/>
    <lineage>
        <taxon>Eukaryota</taxon>
        <taxon>Metazoa</taxon>
        <taxon>Ecdysozoa</taxon>
        <taxon>Nematoda</taxon>
        <taxon>Chromadorea</taxon>
        <taxon>Rhabditida</taxon>
        <taxon>Rhabditina</taxon>
        <taxon>Diplogasteromorpha</taxon>
        <taxon>Diplogasteroidea</taxon>
        <taxon>Neodiplogasteridae</taxon>
        <taxon>Pristionchus</taxon>
    </lineage>
</organism>
<accession>A0AAV5VEB6</accession>
<sequence>SLSGRPLMLETDTSSALQQLMRLRVTIAKTVSLLSETMAKMEFANYTQATWGRVFDTLDLLFLVIFQIFNVIMAVAYMKSPEMLVSIINQTLSNPAISGTTA</sequence>
<evidence type="ECO:0000313" key="3">
    <source>
        <dbReference type="Proteomes" id="UP001432322"/>
    </source>
</evidence>
<dbReference type="AlphaFoldDB" id="A0AAV5VEB6"/>
<gene>
    <name evidence="2" type="ORF">PFISCL1PPCAC_9008</name>
</gene>
<keyword evidence="1" id="KW-1133">Transmembrane helix</keyword>
<dbReference type="InterPro" id="IPR036719">
    <property type="entry name" value="Neuro-gated_channel_TM_sf"/>
</dbReference>
<feature type="non-terminal residue" evidence="2">
    <location>
        <position position="102"/>
    </location>
</feature>
<keyword evidence="1" id="KW-0472">Membrane</keyword>
<dbReference type="GO" id="GO:0016020">
    <property type="term" value="C:membrane"/>
    <property type="evidence" value="ECO:0007669"/>
    <property type="project" value="InterPro"/>
</dbReference>
<dbReference type="EMBL" id="BTSY01000003">
    <property type="protein sequence ID" value="GMT17711.1"/>
    <property type="molecule type" value="Genomic_DNA"/>
</dbReference>